<organism evidence="1 2">
    <name type="scientific">Streptococcus suis</name>
    <dbReference type="NCBI Taxonomy" id="1307"/>
    <lineage>
        <taxon>Bacteria</taxon>
        <taxon>Bacillati</taxon>
        <taxon>Bacillota</taxon>
        <taxon>Bacilli</taxon>
        <taxon>Lactobacillales</taxon>
        <taxon>Streptococcaceae</taxon>
        <taxon>Streptococcus</taxon>
    </lineage>
</organism>
<evidence type="ECO:0000313" key="2">
    <source>
        <dbReference type="Proteomes" id="UP001276229"/>
    </source>
</evidence>
<evidence type="ECO:0000313" key="1">
    <source>
        <dbReference type="EMBL" id="MDW8645773.1"/>
    </source>
</evidence>
<sequence length="58" mass="6755">MKKEMYYVSANRDNLDLGMKIEAENPYMAAVYFVSEIWNDFNLDDVIVTEVEEAADDK</sequence>
<protein>
    <submittedName>
        <fullName evidence="1">Uncharacterized protein</fullName>
    </submittedName>
</protein>
<gene>
    <name evidence="1" type="ORF">Q7V66_06350</name>
</gene>
<accession>A0AAJ2PJ15</accession>
<reference evidence="1" key="1">
    <citation type="submission" date="2023-07" db="EMBL/GenBank/DDBJ databases">
        <title>Characterization of virulence traits, antimicrobial resistance genes carried by mobile genetic elements and competence in Streptococcus suis strains isolated in France.</title>
        <authorList>
            <person name="Dechene-Tempier M."/>
            <person name="Marois-Crehan C."/>
            <person name="De Boisseson C."/>
            <person name="Lucas P."/>
            <person name="Bougeard S."/>
            <person name="Libante V."/>
            <person name="Payot S."/>
        </authorList>
    </citation>
    <scope>NUCLEOTIDE SEQUENCE</scope>
    <source>
        <strain evidence="1">1551</strain>
    </source>
</reference>
<name>A0AAJ2PJ15_STRSU</name>
<dbReference type="RefSeq" id="WP_171841111.1">
    <property type="nucleotide sequence ID" value="NZ_AP023392.1"/>
</dbReference>
<dbReference type="EMBL" id="JAUTFL010000012">
    <property type="protein sequence ID" value="MDW8645773.1"/>
    <property type="molecule type" value="Genomic_DNA"/>
</dbReference>
<dbReference type="Proteomes" id="UP001276229">
    <property type="component" value="Unassembled WGS sequence"/>
</dbReference>
<comment type="caution">
    <text evidence="1">The sequence shown here is derived from an EMBL/GenBank/DDBJ whole genome shotgun (WGS) entry which is preliminary data.</text>
</comment>
<proteinExistence type="predicted"/>
<dbReference type="AlphaFoldDB" id="A0AAJ2PJ15"/>